<dbReference type="RefSeq" id="WP_226727210.1">
    <property type="nucleotide sequence ID" value="NZ_JAJAUY010000040.1"/>
</dbReference>
<comment type="caution">
    <text evidence="1">The sequence shown here is derived from an EMBL/GenBank/DDBJ whole genome shotgun (WGS) entry which is preliminary data.</text>
</comment>
<dbReference type="Proteomes" id="UP001199054">
    <property type="component" value="Unassembled WGS sequence"/>
</dbReference>
<dbReference type="Gene3D" id="3.40.50.1240">
    <property type="entry name" value="Phosphoglycerate mutase-like"/>
    <property type="match status" value="1"/>
</dbReference>
<evidence type="ECO:0000313" key="2">
    <source>
        <dbReference type="Proteomes" id="UP001199054"/>
    </source>
</evidence>
<name>A0ABS8B6V9_9ACTN</name>
<evidence type="ECO:0000313" key="1">
    <source>
        <dbReference type="EMBL" id="MCB5180332.1"/>
    </source>
</evidence>
<keyword evidence="2" id="KW-1185">Reference proteome</keyword>
<sequence length="211" mass="22035">MAHTRRTVLAAGLAAGAGLVGCSSASEGHHHRAAAGPAHPAGAPDTLIMLIRHAEKPYAGDVGEDDEGNDDPGSLALRGRRRAEALPGLFPPAARAPLPRPASLFVPSGSPARCRQTVAPLAEALKLPIRAPLPAGREADLACAALAAPGPVLICWEHTGLPRVVQALGAAGLRDVPALWPDRYDLVWLLTRHRGAWSFREQGQHLLPGDP</sequence>
<dbReference type="InterPro" id="IPR029033">
    <property type="entry name" value="His_PPase_superfam"/>
</dbReference>
<organism evidence="1 2">
    <name type="scientific">Streptomyces antimicrobicus</name>
    <dbReference type="NCBI Taxonomy" id="2883108"/>
    <lineage>
        <taxon>Bacteria</taxon>
        <taxon>Bacillati</taxon>
        <taxon>Actinomycetota</taxon>
        <taxon>Actinomycetes</taxon>
        <taxon>Kitasatosporales</taxon>
        <taxon>Streptomycetaceae</taxon>
        <taxon>Streptomyces</taxon>
    </lineage>
</organism>
<evidence type="ECO:0008006" key="3">
    <source>
        <dbReference type="Google" id="ProtNLM"/>
    </source>
</evidence>
<accession>A0ABS8B6V9</accession>
<dbReference type="PROSITE" id="PS51318">
    <property type="entry name" value="TAT"/>
    <property type="match status" value="1"/>
</dbReference>
<dbReference type="PROSITE" id="PS51257">
    <property type="entry name" value="PROKAR_LIPOPROTEIN"/>
    <property type="match status" value="1"/>
</dbReference>
<gene>
    <name evidence="1" type="ORF">LG632_13190</name>
</gene>
<protein>
    <recommendedName>
        <fullName evidence="3">Histidine phosphatase family protein</fullName>
    </recommendedName>
</protein>
<proteinExistence type="predicted"/>
<dbReference type="EMBL" id="JAJAUY010000040">
    <property type="protein sequence ID" value="MCB5180332.1"/>
    <property type="molecule type" value="Genomic_DNA"/>
</dbReference>
<reference evidence="1 2" key="1">
    <citation type="submission" date="2021-10" db="EMBL/GenBank/DDBJ databases">
        <title>Streptomyces sp. strain SMC 277, a novel streptomycete isolated from soil.</title>
        <authorList>
            <person name="Chanama M."/>
        </authorList>
    </citation>
    <scope>NUCLEOTIDE SEQUENCE [LARGE SCALE GENOMIC DNA]</scope>
    <source>
        <strain evidence="1 2">SMC 277</strain>
    </source>
</reference>
<dbReference type="InterPro" id="IPR006311">
    <property type="entry name" value="TAT_signal"/>
</dbReference>